<organism evidence="1 2">
    <name type="scientific">Acinetobacter wuhouensis</name>
    <dbReference type="NCBI Taxonomy" id="1879050"/>
    <lineage>
        <taxon>Bacteria</taxon>
        <taxon>Pseudomonadati</taxon>
        <taxon>Pseudomonadota</taxon>
        <taxon>Gammaproteobacteria</taxon>
        <taxon>Moraxellales</taxon>
        <taxon>Moraxellaceae</taxon>
        <taxon>Acinetobacter</taxon>
    </lineage>
</organism>
<keyword evidence="2" id="KW-1185">Reference proteome</keyword>
<dbReference type="RefSeq" id="WP_130168388.1">
    <property type="nucleotide sequence ID" value="NZ_SGSQ01000009.1"/>
</dbReference>
<accession>A0A4Q7AHU7</accession>
<dbReference type="Proteomes" id="UP000293863">
    <property type="component" value="Unassembled WGS sequence"/>
</dbReference>
<reference evidence="1 2" key="1">
    <citation type="submission" date="2019-02" db="EMBL/GenBank/DDBJ databases">
        <title>The Batch Genome Submission of Acinetobacter spp. strains.</title>
        <authorList>
            <person name="Qin J."/>
            <person name="Hu Y."/>
            <person name="Ye H."/>
            <person name="Wei L."/>
            <person name="Feng Y."/>
            <person name="Zong Z."/>
        </authorList>
    </citation>
    <scope>NUCLEOTIDE SEQUENCE [LARGE SCALE GENOMIC DNA]</scope>
    <source>
        <strain evidence="1 2">WCHAW060049</strain>
    </source>
</reference>
<comment type="caution">
    <text evidence="1">The sequence shown here is derived from an EMBL/GenBank/DDBJ whole genome shotgun (WGS) entry which is preliminary data.</text>
</comment>
<proteinExistence type="predicted"/>
<evidence type="ECO:0000313" key="2">
    <source>
        <dbReference type="Proteomes" id="UP000293863"/>
    </source>
</evidence>
<protein>
    <submittedName>
        <fullName evidence="1">Uncharacterized protein</fullName>
    </submittedName>
</protein>
<dbReference type="AlphaFoldDB" id="A0A4Q7AHU7"/>
<sequence length="65" mass="7364">MSEESEQILVNVHDLIEVLSTASDALDGERVSKVFEDSGQPSTWFDHFTVSSNKLQEAVDKWRKP</sequence>
<name>A0A4Q7AHU7_9GAMM</name>
<gene>
    <name evidence="1" type="ORF">EXU28_07440</name>
</gene>
<evidence type="ECO:0000313" key="1">
    <source>
        <dbReference type="EMBL" id="RZG47014.1"/>
    </source>
</evidence>
<dbReference type="EMBL" id="SGSQ01000009">
    <property type="protein sequence ID" value="RZG47014.1"/>
    <property type="molecule type" value="Genomic_DNA"/>
</dbReference>